<comment type="caution">
    <text evidence="2">The sequence shown here is derived from an EMBL/GenBank/DDBJ whole genome shotgun (WGS) entry which is preliminary data.</text>
</comment>
<feature type="domain" description="Polymerase beta nucleotidyltransferase" evidence="1">
    <location>
        <begin position="2"/>
        <end position="72"/>
    </location>
</feature>
<dbReference type="SUPFAM" id="SSF81301">
    <property type="entry name" value="Nucleotidyltransferase"/>
    <property type="match status" value="1"/>
</dbReference>
<accession>A0A832GPA4</accession>
<dbReference type="Pfam" id="PF18765">
    <property type="entry name" value="Polbeta"/>
    <property type="match status" value="1"/>
</dbReference>
<reference evidence="2" key="1">
    <citation type="journal article" date="2020" name="mSystems">
        <title>Genome- and Community-Level Interaction Insights into Carbon Utilization and Element Cycling Functions of Hydrothermarchaeota in Hydrothermal Sediment.</title>
        <authorList>
            <person name="Zhou Z."/>
            <person name="Liu Y."/>
            <person name="Xu W."/>
            <person name="Pan J."/>
            <person name="Luo Z.H."/>
            <person name="Li M."/>
        </authorList>
    </citation>
    <scope>NUCLEOTIDE SEQUENCE [LARGE SCALE GENOMIC DNA]</scope>
    <source>
        <strain evidence="2">SpSt-605</strain>
    </source>
</reference>
<dbReference type="InterPro" id="IPR043519">
    <property type="entry name" value="NT_sf"/>
</dbReference>
<dbReference type="CDD" id="cd05403">
    <property type="entry name" value="NT_KNTase_like"/>
    <property type="match status" value="1"/>
</dbReference>
<organism evidence="2">
    <name type="scientific">Caldimicrobium thiodismutans</name>
    <dbReference type="NCBI Taxonomy" id="1653476"/>
    <lineage>
        <taxon>Bacteria</taxon>
        <taxon>Pseudomonadati</taxon>
        <taxon>Thermodesulfobacteriota</taxon>
        <taxon>Thermodesulfobacteria</taxon>
        <taxon>Thermodesulfobacteriales</taxon>
        <taxon>Thermodesulfobacteriaceae</taxon>
        <taxon>Caldimicrobium</taxon>
    </lineage>
</organism>
<proteinExistence type="predicted"/>
<name>A0A832GPA4_9BACT</name>
<protein>
    <submittedName>
        <fullName evidence="2">Nucleotidyltransferase domain-containing protein</fullName>
    </submittedName>
</protein>
<dbReference type="EMBL" id="DSZU01000091">
    <property type="protein sequence ID" value="HGV55489.1"/>
    <property type="molecule type" value="Genomic_DNA"/>
</dbReference>
<dbReference type="AlphaFoldDB" id="A0A832GPA4"/>
<gene>
    <name evidence="2" type="ORF">ENT73_05320</name>
</gene>
<dbReference type="Gene3D" id="3.30.460.10">
    <property type="entry name" value="Beta Polymerase, domain 2"/>
    <property type="match status" value="1"/>
</dbReference>
<evidence type="ECO:0000313" key="2">
    <source>
        <dbReference type="EMBL" id="HGV55489.1"/>
    </source>
</evidence>
<dbReference type="GO" id="GO:0016740">
    <property type="term" value="F:transferase activity"/>
    <property type="evidence" value="ECO:0007669"/>
    <property type="project" value="UniProtKB-KW"/>
</dbReference>
<sequence length="73" mass="8602">MGSRAKGRAKSYSDFDVVVIPGEEIRRSTWLRIKEHLEESLFPYSVDLLLWNNLDPQFQKIVLETGRCLYEKE</sequence>
<keyword evidence="2" id="KW-0808">Transferase</keyword>
<dbReference type="InterPro" id="IPR041633">
    <property type="entry name" value="Polbeta"/>
</dbReference>
<evidence type="ECO:0000259" key="1">
    <source>
        <dbReference type="Pfam" id="PF18765"/>
    </source>
</evidence>